<accession>A0A1X1USP1</accession>
<protein>
    <submittedName>
        <fullName evidence="2">4-carboxymuconolactone decarboxylase</fullName>
    </submittedName>
</protein>
<dbReference type="SUPFAM" id="SSF69118">
    <property type="entry name" value="AhpD-like"/>
    <property type="match status" value="1"/>
</dbReference>
<sequence>MSTRIPSGGFRELGPVNWVLAKAGARTVRAPEMHLFTTLGQRQLLFWTWLLFSSRLLRGRLPRIDTELVILRVAHLRQCEYELQHHRWLARRAGLDEQMQQAIFAWPEASDRLTDRQQALLRATDEFVNDRTISADTWQQLSSHLHRRQLIEFCMLAGQYDGLAATMSALDIPLDHPDHR</sequence>
<organism evidence="2 3">
    <name type="scientific">Mycobacterium fragae</name>
    <dbReference type="NCBI Taxonomy" id="1260918"/>
    <lineage>
        <taxon>Bacteria</taxon>
        <taxon>Bacillati</taxon>
        <taxon>Actinomycetota</taxon>
        <taxon>Actinomycetes</taxon>
        <taxon>Mycobacteriales</taxon>
        <taxon>Mycobacteriaceae</taxon>
        <taxon>Mycobacterium</taxon>
    </lineage>
</organism>
<dbReference type="GO" id="GO:0051920">
    <property type="term" value="F:peroxiredoxin activity"/>
    <property type="evidence" value="ECO:0007669"/>
    <property type="project" value="InterPro"/>
</dbReference>
<evidence type="ECO:0000313" key="3">
    <source>
        <dbReference type="Proteomes" id="UP000194000"/>
    </source>
</evidence>
<dbReference type="InterPro" id="IPR004675">
    <property type="entry name" value="AhpD_core"/>
</dbReference>
<feature type="domain" description="Carboxymuconolactone decarboxylase-like" evidence="1">
    <location>
        <begin position="45"/>
        <end position="126"/>
    </location>
</feature>
<comment type="caution">
    <text evidence="2">The sequence shown here is derived from an EMBL/GenBank/DDBJ whole genome shotgun (WGS) entry which is preliminary data.</text>
</comment>
<dbReference type="Pfam" id="PF02627">
    <property type="entry name" value="CMD"/>
    <property type="match status" value="1"/>
</dbReference>
<reference evidence="2 3" key="1">
    <citation type="submission" date="2016-01" db="EMBL/GenBank/DDBJ databases">
        <title>The new phylogeny of the genus Mycobacterium.</title>
        <authorList>
            <person name="Tarcisio F."/>
            <person name="Conor M."/>
            <person name="Antonella G."/>
            <person name="Elisabetta G."/>
            <person name="Giulia F.S."/>
            <person name="Sara T."/>
            <person name="Anna F."/>
            <person name="Clotilde B."/>
            <person name="Roberto B."/>
            <person name="Veronica D.S."/>
            <person name="Fabio R."/>
            <person name="Monica P."/>
            <person name="Olivier J."/>
            <person name="Enrico T."/>
            <person name="Nicola S."/>
        </authorList>
    </citation>
    <scope>NUCLEOTIDE SEQUENCE [LARGE SCALE GENOMIC DNA]</scope>
    <source>
        <strain evidence="2 3">DSM 45731</strain>
    </source>
</reference>
<dbReference type="InterPro" id="IPR029032">
    <property type="entry name" value="AhpD-like"/>
</dbReference>
<name>A0A1X1USP1_9MYCO</name>
<dbReference type="AlphaFoldDB" id="A0A1X1USP1"/>
<proteinExistence type="predicted"/>
<dbReference type="PANTHER" id="PTHR34846:SF5">
    <property type="entry name" value="CARBOXYMUCONOLACTONE DECARBOXYLASE-LIKE DOMAIN-CONTAINING PROTEIN"/>
    <property type="match status" value="1"/>
</dbReference>
<evidence type="ECO:0000313" key="2">
    <source>
        <dbReference type="EMBL" id="ORV59721.1"/>
    </source>
</evidence>
<dbReference type="OrthoDB" id="4704294at2"/>
<dbReference type="Gene3D" id="1.20.1290.10">
    <property type="entry name" value="AhpD-like"/>
    <property type="match status" value="1"/>
</dbReference>
<keyword evidence="3" id="KW-1185">Reference proteome</keyword>
<gene>
    <name evidence="2" type="ORF">AWC06_16530</name>
</gene>
<dbReference type="PANTHER" id="PTHR34846">
    <property type="entry name" value="4-CARBOXYMUCONOLACTONE DECARBOXYLASE FAMILY PROTEIN (AFU_ORTHOLOGUE AFUA_6G11590)"/>
    <property type="match status" value="1"/>
</dbReference>
<dbReference type="STRING" id="1260918.AWC06_16530"/>
<evidence type="ECO:0000259" key="1">
    <source>
        <dbReference type="Pfam" id="PF02627"/>
    </source>
</evidence>
<dbReference type="RefSeq" id="WP_085197698.1">
    <property type="nucleotide sequence ID" value="NZ_JACKVI010000014.1"/>
</dbReference>
<dbReference type="NCBIfam" id="TIGR00778">
    <property type="entry name" value="ahpD_dom"/>
    <property type="match status" value="1"/>
</dbReference>
<dbReference type="EMBL" id="LQOW01000024">
    <property type="protein sequence ID" value="ORV59721.1"/>
    <property type="molecule type" value="Genomic_DNA"/>
</dbReference>
<dbReference type="Proteomes" id="UP000194000">
    <property type="component" value="Unassembled WGS sequence"/>
</dbReference>
<dbReference type="InterPro" id="IPR003779">
    <property type="entry name" value="CMD-like"/>
</dbReference>